<evidence type="ECO:0000313" key="4">
    <source>
        <dbReference type="EMBL" id="CAF3767980.1"/>
    </source>
</evidence>
<evidence type="ECO:0000313" key="5">
    <source>
        <dbReference type="Proteomes" id="UP000677228"/>
    </source>
</evidence>
<dbReference type="EMBL" id="CAJOBA010006255">
    <property type="protein sequence ID" value="CAF3767980.1"/>
    <property type="molecule type" value="Genomic_DNA"/>
</dbReference>
<keyword evidence="1" id="KW-0175">Coiled coil</keyword>
<sequence length="328" mass="37609">MTKKHTRSSRSSTELSPMTAKKFMNDELVLEITQPIIENPELRQQLISLFLSSTAATTANHMDDSSEEQKVKNDVDWSGLIVTKAGEIGTLLASTVENIFSERIDNLEERLDLVENELKGARRYSRSFNIRIYGMGDTPKETPLQTKAKLDNFFSTQFGLTFQHGIEFCHRLQSSIPNKPCPIIARLYSRLERQQILSSLGKIKGKNLGITAFDDLTVNSLAIFKRERTRLKDDDTKRVIPRQGKIFIQNEDDRNIRSVAEEYFAALDEETRERFIRHSKTAENSFQEADVYTEKETKKTLDDDDENELERDLNSVSDSNDDNDNISE</sequence>
<dbReference type="Proteomes" id="UP000677228">
    <property type="component" value="Unassembled WGS sequence"/>
</dbReference>
<comment type="caution">
    <text evidence="3">The sequence shown here is derived from an EMBL/GenBank/DDBJ whole genome shotgun (WGS) entry which is preliminary data.</text>
</comment>
<dbReference type="Proteomes" id="UP000682733">
    <property type="component" value="Unassembled WGS sequence"/>
</dbReference>
<evidence type="ECO:0000256" key="1">
    <source>
        <dbReference type="SAM" id="Coils"/>
    </source>
</evidence>
<dbReference type="AlphaFoldDB" id="A0A8S2DX54"/>
<accession>A0A8S2DX54</accession>
<reference evidence="3" key="1">
    <citation type="submission" date="2021-02" db="EMBL/GenBank/DDBJ databases">
        <authorList>
            <person name="Nowell W R."/>
        </authorList>
    </citation>
    <scope>NUCLEOTIDE SEQUENCE</scope>
</reference>
<evidence type="ECO:0000313" key="3">
    <source>
        <dbReference type="EMBL" id="CAF0998428.1"/>
    </source>
</evidence>
<gene>
    <name evidence="3" type="ORF">OVA965_LOCUS14434</name>
    <name evidence="4" type="ORF">TMI583_LOCUS14437</name>
</gene>
<proteinExistence type="predicted"/>
<feature type="coiled-coil region" evidence="1">
    <location>
        <begin position="97"/>
        <end position="124"/>
    </location>
</feature>
<organism evidence="3 5">
    <name type="scientific">Didymodactylos carnosus</name>
    <dbReference type="NCBI Taxonomy" id="1234261"/>
    <lineage>
        <taxon>Eukaryota</taxon>
        <taxon>Metazoa</taxon>
        <taxon>Spiralia</taxon>
        <taxon>Gnathifera</taxon>
        <taxon>Rotifera</taxon>
        <taxon>Eurotatoria</taxon>
        <taxon>Bdelloidea</taxon>
        <taxon>Philodinida</taxon>
        <taxon>Philodinidae</taxon>
        <taxon>Didymodactylos</taxon>
    </lineage>
</organism>
<feature type="compositionally biased region" description="Acidic residues" evidence="2">
    <location>
        <begin position="319"/>
        <end position="328"/>
    </location>
</feature>
<protein>
    <submittedName>
        <fullName evidence="3">Uncharacterized protein</fullName>
    </submittedName>
</protein>
<evidence type="ECO:0000256" key="2">
    <source>
        <dbReference type="SAM" id="MobiDB-lite"/>
    </source>
</evidence>
<dbReference type="EMBL" id="CAJNOK010006248">
    <property type="protein sequence ID" value="CAF0998428.1"/>
    <property type="molecule type" value="Genomic_DNA"/>
</dbReference>
<feature type="region of interest" description="Disordered" evidence="2">
    <location>
        <begin position="286"/>
        <end position="328"/>
    </location>
</feature>
<feature type="compositionally biased region" description="Basic and acidic residues" evidence="2">
    <location>
        <begin position="292"/>
        <end position="301"/>
    </location>
</feature>
<name>A0A8S2DX54_9BILA</name>